<dbReference type="AlphaFoldDB" id="A0A182QXX6"/>
<reference evidence="3" key="1">
    <citation type="submission" date="2014-01" db="EMBL/GenBank/DDBJ databases">
        <title>The Genome Sequence of Anopheles farauti FAR1 (V2).</title>
        <authorList>
            <consortium name="The Broad Institute Genomics Platform"/>
            <person name="Neafsey D.E."/>
            <person name="Besansky N."/>
            <person name="Howell P."/>
            <person name="Walton C."/>
            <person name="Young S.K."/>
            <person name="Zeng Q."/>
            <person name="Gargeya S."/>
            <person name="Fitzgerald M."/>
            <person name="Haas B."/>
            <person name="Abouelleil A."/>
            <person name="Allen A.W."/>
            <person name="Alvarado L."/>
            <person name="Arachchi H.M."/>
            <person name="Berlin A.M."/>
            <person name="Chapman S.B."/>
            <person name="Gainer-Dewar J."/>
            <person name="Goldberg J."/>
            <person name="Griggs A."/>
            <person name="Gujja S."/>
            <person name="Hansen M."/>
            <person name="Howarth C."/>
            <person name="Imamovic A."/>
            <person name="Ireland A."/>
            <person name="Larimer J."/>
            <person name="McCowan C."/>
            <person name="Murphy C."/>
            <person name="Pearson M."/>
            <person name="Poon T.W."/>
            <person name="Priest M."/>
            <person name="Roberts A."/>
            <person name="Saif S."/>
            <person name="Shea T."/>
            <person name="Sisk P."/>
            <person name="Sykes S."/>
            <person name="Wortman J."/>
            <person name="Nusbaum C."/>
            <person name="Birren B."/>
        </authorList>
    </citation>
    <scope>NUCLEOTIDE SEQUENCE [LARGE SCALE GENOMIC DNA]</scope>
    <source>
        <strain evidence="3">FAR1</strain>
    </source>
</reference>
<evidence type="ECO:0000313" key="2">
    <source>
        <dbReference type="EnsemblMetazoa" id="AFAF019095-PA"/>
    </source>
</evidence>
<evidence type="ECO:0008006" key="4">
    <source>
        <dbReference type="Google" id="ProtNLM"/>
    </source>
</evidence>
<proteinExistence type="predicted"/>
<keyword evidence="3" id="KW-1185">Reference proteome</keyword>
<accession>A0A182QXX6</accession>
<keyword evidence="1" id="KW-0175">Coiled coil</keyword>
<organism evidence="2 3">
    <name type="scientific">Anopheles farauti</name>
    <dbReference type="NCBI Taxonomy" id="69004"/>
    <lineage>
        <taxon>Eukaryota</taxon>
        <taxon>Metazoa</taxon>
        <taxon>Ecdysozoa</taxon>
        <taxon>Arthropoda</taxon>
        <taxon>Hexapoda</taxon>
        <taxon>Insecta</taxon>
        <taxon>Pterygota</taxon>
        <taxon>Neoptera</taxon>
        <taxon>Endopterygota</taxon>
        <taxon>Diptera</taxon>
        <taxon>Nematocera</taxon>
        <taxon>Culicoidea</taxon>
        <taxon>Culicidae</taxon>
        <taxon>Anophelinae</taxon>
        <taxon>Anopheles</taxon>
    </lineage>
</organism>
<reference evidence="2" key="2">
    <citation type="submission" date="2020-05" db="UniProtKB">
        <authorList>
            <consortium name="EnsemblMetazoa"/>
        </authorList>
    </citation>
    <scope>IDENTIFICATION</scope>
    <source>
        <strain evidence="2">FAR1</strain>
    </source>
</reference>
<evidence type="ECO:0000313" key="3">
    <source>
        <dbReference type="Proteomes" id="UP000075886"/>
    </source>
</evidence>
<dbReference type="EnsemblMetazoa" id="AFAF019095-RA">
    <property type="protein sequence ID" value="AFAF019095-PA"/>
    <property type="gene ID" value="AFAF019095"/>
</dbReference>
<feature type="coiled-coil region" evidence="1">
    <location>
        <begin position="65"/>
        <end position="92"/>
    </location>
</feature>
<evidence type="ECO:0000256" key="1">
    <source>
        <dbReference type="SAM" id="Coils"/>
    </source>
</evidence>
<dbReference type="EMBL" id="AXCN02000311">
    <property type="status" value="NOT_ANNOTATED_CDS"/>
    <property type="molecule type" value="Genomic_DNA"/>
</dbReference>
<dbReference type="Proteomes" id="UP000075886">
    <property type="component" value="Unassembled WGS sequence"/>
</dbReference>
<name>A0A182QXX6_9DIPT</name>
<protein>
    <recommendedName>
        <fullName evidence="4">Kinetochore protein SPC25</fullName>
    </recommendedName>
</protein>
<dbReference type="VEuPathDB" id="VectorBase:AFAF019095"/>
<sequence length="193" mass="22350">MDRNESLSLAKFNQKLLKYCTNAAKCYTQEKELVSRFEKLITKRDTFLAQLIKDKEADMACAEQIVDLQHQHEEAQELLDNFEKKCNLLALEQMSLENVERPDKDVIEGTKHEDTVTNTSAILTEKLLNRFLAKYCNLFVQFSDSCDGVRVLSLTDNRYYEFSLNNSTSQLREDIWANLAASSSHLNIWENLL</sequence>